<name>A0ABY0V0H8_9FLAO</name>
<dbReference type="RefSeq" id="WP_091608760.1">
    <property type="nucleotide sequence ID" value="NZ_LT629754.1"/>
</dbReference>
<reference evidence="1 2" key="1">
    <citation type="submission" date="2016-10" db="EMBL/GenBank/DDBJ databases">
        <authorList>
            <person name="Varghese N."/>
            <person name="Submissions S."/>
        </authorList>
    </citation>
    <scope>NUCLEOTIDE SEQUENCE [LARGE SCALE GENOMIC DNA]</scope>
    <source>
        <strain evidence="1 2">MAR_2009_60</strain>
    </source>
</reference>
<dbReference type="EMBL" id="LT629754">
    <property type="protein sequence ID" value="SDT46817.1"/>
    <property type="molecule type" value="Genomic_DNA"/>
</dbReference>
<protein>
    <submittedName>
        <fullName evidence="1">Uncharacterized protein</fullName>
    </submittedName>
</protein>
<sequence length="172" mass="19756">MLTPKTIRQLIENFTGLDLGVKSRNKVYINAKAVYCKVCSDHLRFSHTVDEIGNEIGLSHGDVCYHANTSFAGRLNDDIFAEFYIEINDQVKAAKKVLKQTAPVLQLDAKEEDPIEQLIAKLTENEIKYNRLRQNVSVEWLEEVIEMTPEQLAFLHERIKPAIIRTKNERNS</sequence>
<gene>
    <name evidence="1" type="ORF">SAMN05192545_3910</name>
</gene>
<organism evidence="1 2">
    <name type="scientific">Maribacter dokdonensis</name>
    <dbReference type="NCBI Taxonomy" id="320912"/>
    <lineage>
        <taxon>Bacteria</taxon>
        <taxon>Pseudomonadati</taxon>
        <taxon>Bacteroidota</taxon>
        <taxon>Flavobacteriia</taxon>
        <taxon>Flavobacteriales</taxon>
        <taxon>Flavobacteriaceae</taxon>
        <taxon>Maribacter</taxon>
    </lineage>
</organism>
<keyword evidence="2" id="KW-1185">Reference proteome</keyword>
<dbReference type="GeneID" id="90591395"/>
<evidence type="ECO:0000313" key="1">
    <source>
        <dbReference type="EMBL" id="SDT46817.1"/>
    </source>
</evidence>
<dbReference type="Proteomes" id="UP000199574">
    <property type="component" value="Chromosome I"/>
</dbReference>
<accession>A0ABY0V0H8</accession>
<proteinExistence type="predicted"/>
<evidence type="ECO:0000313" key="2">
    <source>
        <dbReference type="Proteomes" id="UP000199574"/>
    </source>
</evidence>